<sequence length="26" mass="3084">MTENIINSNKNEGKVYTLYYAFFLIP</sequence>
<evidence type="ECO:0000313" key="1">
    <source>
        <dbReference type="EMBL" id="SVC21201.1"/>
    </source>
</evidence>
<accession>A0A382KEQ0</accession>
<feature type="non-terminal residue" evidence="1">
    <location>
        <position position="26"/>
    </location>
</feature>
<dbReference type="AlphaFoldDB" id="A0A382KEQ0"/>
<dbReference type="EMBL" id="UINC01079318">
    <property type="protein sequence ID" value="SVC21201.1"/>
    <property type="molecule type" value="Genomic_DNA"/>
</dbReference>
<reference evidence="1" key="1">
    <citation type="submission" date="2018-05" db="EMBL/GenBank/DDBJ databases">
        <authorList>
            <person name="Lanie J.A."/>
            <person name="Ng W.-L."/>
            <person name="Kazmierczak K.M."/>
            <person name="Andrzejewski T.M."/>
            <person name="Davidsen T.M."/>
            <person name="Wayne K.J."/>
            <person name="Tettelin H."/>
            <person name="Glass J.I."/>
            <person name="Rusch D."/>
            <person name="Podicherti R."/>
            <person name="Tsui H.-C.T."/>
            <person name="Winkler M.E."/>
        </authorList>
    </citation>
    <scope>NUCLEOTIDE SEQUENCE</scope>
</reference>
<proteinExistence type="predicted"/>
<protein>
    <submittedName>
        <fullName evidence="1">Uncharacterized protein</fullName>
    </submittedName>
</protein>
<organism evidence="1">
    <name type="scientific">marine metagenome</name>
    <dbReference type="NCBI Taxonomy" id="408172"/>
    <lineage>
        <taxon>unclassified sequences</taxon>
        <taxon>metagenomes</taxon>
        <taxon>ecological metagenomes</taxon>
    </lineage>
</organism>
<gene>
    <name evidence="1" type="ORF">METZ01_LOCUS274055</name>
</gene>
<name>A0A382KEQ0_9ZZZZ</name>